<reference evidence="6" key="1">
    <citation type="submission" date="2020-07" db="EMBL/GenBank/DDBJ databases">
        <title>Huge and variable diversity of episymbiotic CPR bacteria and DPANN archaea in groundwater ecosystems.</title>
        <authorList>
            <person name="He C.Y."/>
            <person name="Keren R."/>
            <person name="Whittaker M."/>
            <person name="Farag I.F."/>
            <person name="Doudna J."/>
            <person name="Cate J.H.D."/>
            <person name="Banfield J.F."/>
        </authorList>
    </citation>
    <scope>NUCLEOTIDE SEQUENCE</scope>
    <source>
        <strain evidence="6">NC_groundwater_672_Ag_B-0.1um_62_36</strain>
    </source>
</reference>
<dbReference type="GO" id="GO:0046872">
    <property type="term" value="F:metal ion binding"/>
    <property type="evidence" value="ECO:0007669"/>
    <property type="project" value="UniProtKB-KW"/>
</dbReference>
<sequence length="161" mass="17169">MIHLITVNPQVCNGCKTCEVACSLHRAGECRPDRARIRVERQEERGLVNAVPVVCQQCENPPCREACPTEAIVEDGGPSRIRIQEEACTGCAACTQACPIGAIRVDLVQGVARTCDLCQGAPKCVALCHSGSLGYTAYEAGNESHRVGHLVKALQAEGLLD</sequence>
<dbReference type="AlphaFoldDB" id="A0A932CPI8"/>
<dbReference type="EMBL" id="JACPRF010000264">
    <property type="protein sequence ID" value="MBI2876946.1"/>
    <property type="molecule type" value="Genomic_DNA"/>
</dbReference>
<proteinExistence type="predicted"/>
<evidence type="ECO:0000313" key="7">
    <source>
        <dbReference type="Proteomes" id="UP000769766"/>
    </source>
</evidence>
<dbReference type="PANTHER" id="PTHR43177">
    <property type="entry name" value="PROTEIN NRFC"/>
    <property type="match status" value="1"/>
</dbReference>
<comment type="caution">
    <text evidence="6">The sequence shown here is derived from an EMBL/GenBank/DDBJ whole genome shotgun (WGS) entry which is preliminary data.</text>
</comment>
<dbReference type="CDD" id="cd10550">
    <property type="entry name" value="DMSOR_beta_like"/>
    <property type="match status" value="1"/>
</dbReference>
<keyword evidence="1" id="KW-0004">4Fe-4S</keyword>
<dbReference type="PROSITE" id="PS00198">
    <property type="entry name" value="4FE4S_FER_1"/>
    <property type="match status" value="1"/>
</dbReference>
<evidence type="ECO:0000313" key="6">
    <source>
        <dbReference type="EMBL" id="MBI2876946.1"/>
    </source>
</evidence>
<protein>
    <submittedName>
        <fullName evidence="6">4Fe-4S dicluster domain-containing protein</fullName>
    </submittedName>
</protein>
<evidence type="ECO:0000256" key="4">
    <source>
        <dbReference type="ARBA" id="ARBA00023014"/>
    </source>
</evidence>
<name>A0A932CPI8_UNCTE</name>
<feature type="domain" description="4Fe-4S ferredoxin-type" evidence="5">
    <location>
        <begin position="3"/>
        <end position="33"/>
    </location>
</feature>
<evidence type="ECO:0000256" key="2">
    <source>
        <dbReference type="ARBA" id="ARBA00022723"/>
    </source>
</evidence>
<dbReference type="Proteomes" id="UP000769766">
    <property type="component" value="Unassembled WGS sequence"/>
</dbReference>
<dbReference type="SUPFAM" id="SSF54862">
    <property type="entry name" value="4Fe-4S ferredoxins"/>
    <property type="match status" value="1"/>
</dbReference>
<dbReference type="GO" id="GO:0051539">
    <property type="term" value="F:4 iron, 4 sulfur cluster binding"/>
    <property type="evidence" value="ECO:0007669"/>
    <property type="project" value="UniProtKB-KW"/>
</dbReference>
<evidence type="ECO:0000256" key="1">
    <source>
        <dbReference type="ARBA" id="ARBA00022485"/>
    </source>
</evidence>
<organism evidence="6 7">
    <name type="scientific">Tectimicrobiota bacterium</name>
    <dbReference type="NCBI Taxonomy" id="2528274"/>
    <lineage>
        <taxon>Bacteria</taxon>
        <taxon>Pseudomonadati</taxon>
        <taxon>Nitrospinota/Tectimicrobiota group</taxon>
        <taxon>Candidatus Tectimicrobiota</taxon>
    </lineage>
</organism>
<dbReference type="PROSITE" id="PS51379">
    <property type="entry name" value="4FE4S_FER_2"/>
    <property type="match status" value="2"/>
</dbReference>
<keyword evidence="2" id="KW-0479">Metal-binding</keyword>
<gene>
    <name evidence="6" type="ORF">HYY20_08695</name>
</gene>
<dbReference type="InterPro" id="IPR050954">
    <property type="entry name" value="ET_IronSulfur_Cluster-Binding"/>
</dbReference>
<dbReference type="InterPro" id="IPR017900">
    <property type="entry name" value="4Fe4S_Fe_S_CS"/>
</dbReference>
<dbReference type="PANTHER" id="PTHR43177:SF3">
    <property type="entry name" value="PROTEIN NRFC HOMOLOG"/>
    <property type="match status" value="1"/>
</dbReference>
<evidence type="ECO:0000259" key="5">
    <source>
        <dbReference type="PROSITE" id="PS51379"/>
    </source>
</evidence>
<dbReference type="InterPro" id="IPR017896">
    <property type="entry name" value="4Fe4S_Fe-S-bd"/>
</dbReference>
<dbReference type="Pfam" id="PF13247">
    <property type="entry name" value="Fer4_11"/>
    <property type="match status" value="1"/>
</dbReference>
<accession>A0A932CPI8</accession>
<keyword evidence="3" id="KW-0408">Iron</keyword>
<evidence type="ECO:0000256" key="3">
    <source>
        <dbReference type="ARBA" id="ARBA00023004"/>
    </source>
</evidence>
<dbReference type="Gene3D" id="3.30.70.20">
    <property type="match status" value="2"/>
</dbReference>
<feature type="domain" description="4Fe-4S ferredoxin-type" evidence="5">
    <location>
        <begin position="79"/>
        <end position="108"/>
    </location>
</feature>
<keyword evidence="4" id="KW-0411">Iron-sulfur</keyword>